<dbReference type="SUPFAM" id="SSF52972">
    <property type="entry name" value="ITPase-like"/>
    <property type="match status" value="1"/>
</dbReference>
<evidence type="ECO:0000256" key="2">
    <source>
        <dbReference type="ARBA" id="ARBA00022801"/>
    </source>
</evidence>
<accession>A0A3B0WWS1</accession>
<dbReference type="GO" id="GO:0047429">
    <property type="term" value="F:nucleoside triphosphate diphosphatase activity"/>
    <property type="evidence" value="ECO:0007669"/>
    <property type="project" value="InterPro"/>
</dbReference>
<dbReference type="NCBIfam" id="TIGR00172">
    <property type="entry name" value="maf"/>
    <property type="match status" value="1"/>
</dbReference>
<dbReference type="InterPro" id="IPR003697">
    <property type="entry name" value="Maf-like"/>
</dbReference>
<organism evidence="3">
    <name type="scientific">hydrothermal vent metagenome</name>
    <dbReference type="NCBI Taxonomy" id="652676"/>
    <lineage>
        <taxon>unclassified sequences</taxon>
        <taxon>metagenomes</taxon>
        <taxon>ecological metagenomes</taxon>
    </lineage>
</organism>
<evidence type="ECO:0000256" key="1">
    <source>
        <dbReference type="ARBA" id="ARBA00001968"/>
    </source>
</evidence>
<comment type="cofactor">
    <cofactor evidence="1">
        <name>a divalent metal cation</name>
        <dbReference type="ChEBI" id="CHEBI:60240"/>
    </cofactor>
</comment>
<evidence type="ECO:0000313" key="3">
    <source>
        <dbReference type="EMBL" id="VAW48796.1"/>
    </source>
</evidence>
<dbReference type="CDD" id="cd00555">
    <property type="entry name" value="Maf"/>
    <property type="match status" value="1"/>
</dbReference>
<dbReference type="HAMAP" id="MF_00528">
    <property type="entry name" value="Maf"/>
    <property type="match status" value="1"/>
</dbReference>
<gene>
    <name evidence="3" type="ORF">MNBD_GAMMA04-2169</name>
</gene>
<dbReference type="PANTHER" id="PTHR43213">
    <property type="entry name" value="BIFUNCTIONAL DTTP/UTP PYROPHOSPHATASE/METHYLTRANSFERASE PROTEIN-RELATED"/>
    <property type="match status" value="1"/>
</dbReference>
<dbReference type="EMBL" id="UOFB01000289">
    <property type="protein sequence ID" value="VAW48796.1"/>
    <property type="molecule type" value="Genomic_DNA"/>
</dbReference>
<proteinExistence type="inferred from homology"/>
<keyword evidence="2" id="KW-0378">Hydrolase</keyword>
<reference evidence="3" key="1">
    <citation type="submission" date="2018-06" db="EMBL/GenBank/DDBJ databases">
        <authorList>
            <person name="Zhirakovskaya E."/>
        </authorList>
    </citation>
    <scope>NUCLEOTIDE SEQUENCE</scope>
</reference>
<sequence>MKTTFSKCDNRLFLASSSPRRKELLQQLNVDFEVINAPIEEVALPNESPESYVLRMAIEKALSGFNKVAGKQIWVVGSDTAVVLHGKVFGKPKNAADAFAMLSQLSGTEHEVLSGVAVVFDGEVFSAMSKTRVQFKVMSQVEIEAYIATEESFGKAGSYAIQGVGAKFISHIHGSYSGVMGLPLFELNRLLTEASYYQLA</sequence>
<dbReference type="Gene3D" id="3.90.950.10">
    <property type="match status" value="1"/>
</dbReference>
<dbReference type="PIRSF" id="PIRSF006305">
    <property type="entry name" value="Maf"/>
    <property type="match status" value="1"/>
</dbReference>
<dbReference type="AlphaFoldDB" id="A0A3B0WWS1"/>
<protein>
    <submittedName>
        <fullName evidence="3">Septum formation protein Maf</fullName>
    </submittedName>
</protein>
<dbReference type="Pfam" id="PF02545">
    <property type="entry name" value="Maf"/>
    <property type="match status" value="1"/>
</dbReference>
<dbReference type="PANTHER" id="PTHR43213:SF5">
    <property type="entry name" value="BIFUNCTIONAL DTTP_UTP PYROPHOSPHATASE_METHYLTRANSFERASE PROTEIN-RELATED"/>
    <property type="match status" value="1"/>
</dbReference>
<dbReference type="InterPro" id="IPR029001">
    <property type="entry name" value="ITPase-like_fam"/>
</dbReference>
<name>A0A3B0WWS1_9ZZZZ</name>